<dbReference type="FunFam" id="3.40.50.720:FF:000009">
    <property type="entry name" value="Fatty oxidation complex, alpha subunit"/>
    <property type="match status" value="1"/>
</dbReference>
<accession>B1L7P7</accession>
<evidence type="ECO:0000256" key="3">
    <source>
        <dbReference type="ARBA" id="ARBA00005254"/>
    </source>
</evidence>
<evidence type="ECO:0000256" key="12">
    <source>
        <dbReference type="ARBA" id="ARBA00023239"/>
    </source>
</evidence>
<keyword evidence="13" id="KW-0511">Multifunctional enzyme</keyword>
<evidence type="ECO:0000256" key="9">
    <source>
        <dbReference type="ARBA" id="ARBA00023098"/>
    </source>
</evidence>
<dbReference type="InterPro" id="IPR036291">
    <property type="entry name" value="NAD(P)-bd_dom_sf"/>
</dbReference>
<evidence type="ECO:0000256" key="13">
    <source>
        <dbReference type="ARBA" id="ARBA00023268"/>
    </source>
</evidence>
<keyword evidence="12" id="KW-0456">Lyase</keyword>
<dbReference type="Pfam" id="PF00725">
    <property type="entry name" value="3HCDH"/>
    <property type="match status" value="2"/>
</dbReference>
<dbReference type="EnsemblBacteria" id="ACB06874">
    <property type="protein sequence ID" value="ACB06874"/>
    <property type="gene ID" value="Kcr_0114"/>
</dbReference>
<feature type="domain" description="3-hydroxyacyl-CoA dehydrogenase C-terminal" evidence="15">
    <location>
        <begin position="185"/>
        <end position="279"/>
    </location>
</feature>
<dbReference type="SUPFAM" id="SSF48179">
    <property type="entry name" value="6-phosphogluconate dehydrogenase C-terminal domain-like"/>
    <property type="match status" value="2"/>
</dbReference>
<dbReference type="PROSITE" id="PS00166">
    <property type="entry name" value="ENOYL_COA_HYDRATASE"/>
    <property type="match status" value="1"/>
</dbReference>
<feature type="domain" description="3-hydroxyacyl-CoA dehydrogenase C-terminal" evidence="15">
    <location>
        <begin position="299"/>
        <end position="389"/>
    </location>
</feature>
<dbReference type="InterPro" id="IPR013328">
    <property type="entry name" value="6PGD_dom2"/>
</dbReference>
<dbReference type="InterPro" id="IPR014748">
    <property type="entry name" value="Enoyl-CoA_hydra_C"/>
</dbReference>
<dbReference type="STRING" id="374847.Kcr_0114"/>
<evidence type="ECO:0000313" key="18">
    <source>
        <dbReference type="Proteomes" id="UP000001686"/>
    </source>
</evidence>
<keyword evidence="11" id="KW-0413">Isomerase</keyword>
<keyword evidence="6" id="KW-0276">Fatty acid metabolism</keyword>
<dbReference type="EMBL" id="CP000968">
    <property type="protein sequence ID" value="ACB06874.1"/>
    <property type="molecule type" value="Genomic_DNA"/>
</dbReference>
<dbReference type="GO" id="GO:0016616">
    <property type="term" value="F:oxidoreductase activity, acting on the CH-OH group of donors, NAD or NADP as acceptor"/>
    <property type="evidence" value="ECO:0007669"/>
    <property type="project" value="InterPro"/>
</dbReference>
<dbReference type="InterPro" id="IPR001753">
    <property type="entry name" value="Enoyl-CoA_hydra/iso"/>
</dbReference>
<evidence type="ECO:0000256" key="11">
    <source>
        <dbReference type="ARBA" id="ARBA00023235"/>
    </source>
</evidence>
<dbReference type="KEGG" id="kcr:Kcr_0114"/>
<dbReference type="Pfam" id="PF02737">
    <property type="entry name" value="3HCDH_N"/>
    <property type="match status" value="1"/>
</dbReference>
<organism evidence="17 18">
    <name type="scientific">Korarchaeum cryptofilum (strain OPF8)</name>
    <dbReference type="NCBI Taxonomy" id="374847"/>
    <lineage>
        <taxon>Archaea</taxon>
        <taxon>Thermoproteota</taxon>
        <taxon>Candidatus Korarchaeia</taxon>
        <taxon>Candidatus Korarchaeales</taxon>
        <taxon>Candidatus Korarchaeaceae</taxon>
        <taxon>Candidatus Korarchaeum</taxon>
    </lineage>
</organism>
<dbReference type="UniPathway" id="UPA00659"/>
<dbReference type="InterPro" id="IPR008927">
    <property type="entry name" value="6-PGluconate_DH-like_C_sf"/>
</dbReference>
<evidence type="ECO:0000256" key="6">
    <source>
        <dbReference type="ARBA" id="ARBA00022832"/>
    </source>
</evidence>
<evidence type="ECO:0000256" key="10">
    <source>
        <dbReference type="ARBA" id="ARBA00023140"/>
    </source>
</evidence>
<dbReference type="SUPFAM" id="SSF51735">
    <property type="entry name" value="NAD(P)-binding Rossmann-fold domains"/>
    <property type="match status" value="1"/>
</dbReference>
<dbReference type="Pfam" id="PF00378">
    <property type="entry name" value="ECH_1"/>
    <property type="match status" value="1"/>
</dbReference>
<comment type="similarity">
    <text evidence="4">In the N-terminal section; belongs to the enoyl-CoA hydratase/isomerase family.</text>
</comment>
<dbReference type="InterPro" id="IPR029045">
    <property type="entry name" value="ClpP/crotonase-like_dom_sf"/>
</dbReference>
<feature type="domain" description="3-hydroxyacyl-CoA dehydrogenase NAD binding" evidence="16">
    <location>
        <begin position="3"/>
        <end position="182"/>
    </location>
</feature>
<evidence type="ECO:0000256" key="5">
    <source>
        <dbReference type="ARBA" id="ARBA00011245"/>
    </source>
</evidence>
<name>B1L7P7_KORCO</name>
<evidence type="ECO:0000256" key="14">
    <source>
        <dbReference type="RuleBase" id="RU003707"/>
    </source>
</evidence>
<dbReference type="Gene3D" id="1.10.12.10">
    <property type="entry name" value="Lyase 2-enoyl-coa Hydratase, Chain A, domain 2"/>
    <property type="match status" value="1"/>
</dbReference>
<evidence type="ECO:0000256" key="1">
    <source>
        <dbReference type="ARBA" id="ARBA00004275"/>
    </source>
</evidence>
<evidence type="ECO:0000259" key="15">
    <source>
        <dbReference type="Pfam" id="PF00725"/>
    </source>
</evidence>
<keyword evidence="9" id="KW-0443">Lipid metabolism</keyword>
<dbReference type="FunFam" id="3.90.226.10:FF:000009">
    <property type="entry name" value="Carnitinyl-CoA dehydratase"/>
    <property type="match status" value="1"/>
</dbReference>
<gene>
    <name evidence="17" type="ordered locus">Kcr_0114</name>
</gene>
<dbReference type="Proteomes" id="UP000001686">
    <property type="component" value="Chromosome"/>
</dbReference>
<dbReference type="Gene3D" id="3.90.226.10">
    <property type="entry name" value="2-enoyl-CoA Hydratase, Chain A, domain 1"/>
    <property type="match status" value="1"/>
</dbReference>
<keyword evidence="18" id="KW-1185">Reference proteome</keyword>
<keyword evidence="8" id="KW-0520">NAD</keyword>
<evidence type="ECO:0000256" key="8">
    <source>
        <dbReference type="ARBA" id="ARBA00023027"/>
    </source>
</evidence>
<dbReference type="GO" id="GO:0004300">
    <property type="term" value="F:enoyl-CoA hydratase activity"/>
    <property type="evidence" value="ECO:0007669"/>
    <property type="project" value="UniProtKB-ARBA"/>
</dbReference>
<dbReference type="PANTHER" id="PTHR23309:SF49">
    <property type="entry name" value="PEROXISOMAL BIFUNCTIONAL ENZYME"/>
    <property type="match status" value="1"/>
</dbReference>
<dbReference type="PhylomeDB" id="B1L7P7"/>
<comment type="similarity">
    <text evidence="3 14">Belongs to the enoyl-CoA hydratase/isomerase family.</text>
</comment>
<dbReference type="InterPro" id="IPR006176">
    <property type="entry name" value="3-OHacyl-CoA_DH_NAD-bd"/>
</dbReference>
<keyword evidence="10" id="KW-0576">Peroxisome</keyword>
<protein>
    <submittedName>
        <fullName evidence="17">3-hydroxyacyl-CoA dehydrogenase NAD-binding</fullName>
    </submittedName>
</protein>
<dbReference type="PANTHER" id="PTHR23309">
    <property type="entry name" value="3-HYDROXYACYL-COA DEHYROGENASE"/>
    <property type="match status" value="1"/>
</dbReference>
<dbReference type="GeneID" id="6093403"/>
<keyword evidence="7" id="KW-0560">Oxidoreductase</keyword>
<comment type="subcellular location">
    <subcellularLocation>
        <location evidence="1">Peroxisome</location>
    </subcellularLocation>
</comment>
<reference evidence="17 18" key="1">
    <citation type="journal article" date="2008" name="Proc. Natl. Acad. Sci. U.S.A.">
        <title>A korarchaeal genome reveals new insights into the evolution of the Archaea.</title>
        <authorList>
            <person name="Elkins J.G."/>
            <person name="Podar M."/>
            <person name="Graham D.E."/>
            <person name="Makarova K.S."/>
            <person name="Wolf Y."/>
            <person name="Randau L."/>
            <person name="Hedlund B.P."/>
            <person name="Brochier-Armanet C."/>
            <person name="Kunin V."/>
            <person name="Anderson I."/>
            <person name="Lapidus A."/>
            <person name="Goltsman E."/>
            <person name="Barry K."/>
            <person name="Koonin E.V."/>
            <person name="Hugenholtz P."/>
            <person name="Kyrpides N."/>
            <person name="Wanner G."/>
            <person name="Richardson P."/>
            <person name="Keller M."/>
            <person name="Stetter K.O."/>
        </authorList>
    </citation>
    <scope>NUCLEOTIDE SEQUENCE [LARGE SCALE GENOMIC DNA]</scope>
    <source>
        <strain evidence="18">OPF8</strain>
    </source>
</reference>
<dbReference type="RefSeq" id="WP_012308771.1">
    <property type="nucleotide sequence ID" value="NC_010482.1"/>
</dbReference>
<evidence type="ECO:0000259" key="16">
    <source>
        <dbReference type="Pfam" id="PF02737"/>
    </source>
</evidence>
<dbReference type="SUPFAM" id="SSF52096">
    <property type="entry name" value="ClpP/crotonase"/>
    <property type="match status" value="1"/>
</dbReference>
<dbReference type="InterPro" id="IPR006108">
    <property type="entry name" value="3HC_DH_C"/>
</dbReference>
<dbReference type="InParanoid" id="B1L7P7"/>
<dbReference type="GO" id="GO:0006635">
    <property type="term" value="P:fatty acid beta-oxidation"/>
    <property type="evidence" value="ECO:0007669"/>
    <property type="project" value="UniProtKB-UniPathway"/>
</dbReference>
<comment type="pathway">
    <text evidence="2">Lipid metabolism; fatty acid beta-oxidation.</text>
</comment>
<evidence type="ECO:0000256" key="4">
    <source>
        <dbReference type="ARBA" id="ARBA00008750"/>
    </source>
</evidence>
<dbReference type="Gene3D" id="1.10.1040.10">
    <property type="entry name" value="N-(1-d-carboxylethyl)-l-norvaline Dehydrogenase, domain 2"/>
    <property type="match status" value="2"/>
</dbReference>
<dbReference type="eggNOG" id="arCOG00249">
    <property type="taxonomic scope" value="Archaea"/>
</dbReference>
<dbReference type="InterPro" id="IPR018376">
    <property type="entry name" value="Enoyl-CoA_hyd/isom_CS"/>
</dbReference>
<comment type="subunit">
    <text evidence="5">Monomer.</text>
</comment>
<evidence type="ECO:0000256" key="7">
    <source>
        <dbReference type="ARBA" id="ARBA00023002"/>
    </source>
</evidence>
<dbReference type="HOGENOM" id="CLU_010448_2_1_2"/>
<sequence>MRIAVLGAGTMGHGIAQVAAMAGYEVYLRDVSDEFVQRGIERIRASLSKFLEKGKISREEMESVLSRIHGTTDLGSAVKNVDFVIEAVPEVFDIKAEIFREIDRIAPPNTVFATNTSSLPISELASVTSRPDRFVGMHFFNPPQLMRLVEVVRGDRTSEETVRKTIELAKSMGKEPILVKKDVPGFIVNRILVRWLNEACLIAEREGKDMKLIDSSLKGRAGLPMGAFELSDYIGLDVMRDIIDAMVGRGFALKPCSKWYELVSKGMLGAKTGQGFYDWSKGRPQIPPNPDADFDPMEVLCMAVNEAAWLLRNDVASAEEIDKAVILGLNFPKGPLRMGDEYGLDKIKGIIERKAKEFGLPEYAVDPLISEKVARGELGINSGRGFFDYSIKQKEFGPVIYKESPPIAWIKLNRPEKLNALDDDMVRGILSALEEARKEEIRVVVITGEGKAFCAGADIRGFKGIGPIDAFNLSKRLNSAFREIYEFPKPVIAMINGFALGGGLELAMACDLRVASERAQFGQPEITLGIITGAGGSFRLPELVGIPKAKELMFTGDMITADEALRIGLVNRVVKHDNLEEETRNLAMKIAERPPIAISIYKALLNGQKYDAEALAFGLVFSTEDSGEGINAFLEKRKPEFKGR</sequence>
<dbReference type="CDD" id="cd06558">
    <property type="entry name" value="crotonase-like"/>
    <property type="match status" value="1"/>
</dbReference>
<evidence type="ECO:0000256" key="2">
    <source>
        <dbReference type="ARBA" id="ARBA00005005"/>
    </source>
</evidence>
<dbReference type="Gene3D" id="3.40.50.720">
    <property type="entry name" value="NAD(P)-binding Rossmann-like Domain"/>
    <property type="match status" value="1"/>
</dbReference>
<dbReference type="AlphaFoldDB" id="B1L7P7"/>
<dbReference type="OrthoDB" id="39812at2157"/>
<evidence type="ECO:0000313" key="17">
    <source>
        <dbReference type="EMBL" id="ACB06874.1"/>
    </source>
</evidence>
<dbReference type="GO" id="GO:0070403">
    <property type="term" value="F:NAD+ binding"/>
    <property type="evidence" value="ECO:0007669"/>
    <property type="project" value="InterPro"/>
</dbReference>
<proteinExistence type="inferred from homology"/>
<dbReference type="FunCoup" id="B1L7P7">
    <property type="interactions" value="132"/>
</dbReference>
<dbReference type="GO" id="GO:0016491">
    <property type="term" value="F:oxidoreductase activity"/>
    <property type="evidence" value="ECO:0000318"/>
    <property type="project" value="GO_Central"/>
</dbReference>
<dbReference type="GO" id="GO:0016853">
    <property type="term" value="F:isomerase activity"/>
    <property type="evidence" value="ECO:0007669"/>
    <property type="project" value="UniProtKB-KW"/>
</dbReference>